<reference evidence="2 3" key="1">
    <citation type="submission" date="2014-04" db="EMBL/GenBank/DDBJ databases">
        <authorList>
            <consortium name="DOE Joint Genome Institute"/>
            <person name="Kuo A."/>
            <person name="Kohler A."/>
            <person name="Jargeat P."/>
            <person name="Nagy L.G."/>
            <person name="Floudas D."/>
            <person name="Copeland A."/>
            <person name="Barry K.W."/>
            <person name="Cichocki N."/>
            <person name="Veneault-Fourrey C."/>
            <person name="LaButti K."/>
            <person name="Lindquist E.A."/>
            <person name="Lipzen A."/>
            <person name="Lundell T."/>
            <person name="Morin E."/>
            <person name="Murat C."/>
            <person name="Sun H."/>
            <person name="Tunlid A."/>
            <person name="Henrissat B."/>
            <person name="Grigoriev I.V."/>
            <person name="Hibbett D.S."/>
            <person name="Martin F."/>
            <person name="Nordberg H.P."/>
            <person name="Cantor M.N."/>
            <person name="Hua S.X."/>
        </authorList>
    </citation>
    <scope>NUCLEOTIDE SEQUENCE [LARGE SCALE GENOMIC DNA]</scope>
    <source>
        <strain evidence="2 3">Ve08.2h10</strain>
    </source>
</reference>
<feature type="region of interest" description="Disordered" evidence="1">
    <location>
        <begin position="77"/>
        <end position="100"/>
    </location>
</feature>
<protein>
    <submittedName>
        <fullName evidence="2">Uncharacterized protein</fullName>
    </submittedName>
</protein>
<keyword evidence="3" id="KW-1185">Reference proteome</keyword>
<dbReference type="AlphaFoldDB" id="A0A0D0DHK4"/>
<dbReference type="EMBL" id="KN826954">
    <property type="protein sequence ID" value="KIK77510.1"/>
    <property type="molecule type" value="Genomic_DNA"/>
</dbReference>
<accession>A0A0D0DHK4</accession>
<feature type="compositionally biased region" description="Polar residues" evidence="1">
    <location>
        <begin position="228"/>
        <end position="244"/>
    </location>
</feature>
<dbReference type="OrthoDB" id="2657661at2759"/>
<feature type="region of interest" description="Disordered" evidence="1">
    <location>
        <begin position="215"/>
        <end position="244"/>
    </location>
</feature>
<evidence type="ECO:0000256" key="1">
    <source>
        <dbReference type="SAM" id="MobiDB-lite"/>
    </source>
</evidence>
<name>A0A0D0DHK4_9AGAM</name>
<dbReference type="InParanoid" id="A0A0D0DHK4"/>
<feature type="region of interest" description="Disordered" evidence="1">
    <location>
        <begin position="259"/>
        <end position="281"/>
    </location>
</feature>
<evidence type="ECO:0000313" key="3">
    <source>
        <dbReference type="Proteomes" id="UP000054538"/>
    </source>
</evidence>
<evidence type="ECO:0000313" key="2">
    <source>
        <dbReference type="EMBL" id="KIK77510.1"/>
    </source>
</evidence>
<dbReference type="HOGENOM" id="CLU_724737_0_0_1"/>
<reference evidence="3" key="2">
    <citation type="submission" date="2015-01" db="EMBL/GenBank/DDBJ databases">
        <title>Evolutionary Origins and Diversification of the Mycorrhizal Mutualists.</title>
        <authorList>
            <consortium name="DOE Joint Genome Institute"/>
            <consortium name="Mycorrhizal Genomics Consortium"/>
            <person name="Kohler A."/>
            <person name="Kuo A."/>
            <person name="Nagy L.G."/>
            <person name="Floudas D."/>
            <person name="Copeland A."/>
            <person name="Barry K.W."/>
            <person name="Cichocki N."/>
            <person name="Veneault-Fourrey C."/>
            <person name="LaButti K."/>
            <person name="Lindquist E.A."/>
            <person name="Lipzen A."/>
            <person name="Lundell T."/>
            <person name="Morin E."/>
            <person name="Murat C."/>
            <person name="Riley R."/>
            <person name="Ohm R."/>
            <person name="Sun H."/>
            <person name="Tunlid A."/>
            <person name="Henrissat B."/>
            <person name="Grigoriev I.V."/>
            <person name="Hibbett D.S."/>
            <person name="Martin F."/>
        </authorList>
    </citation>
    <scope>NUCLEOTIDE SEQUENCE [LARGE SCALE GENOMIC DNA]</scope>
    <source>
        <strain evidence="3">Ve08.2h10</strain>
    </source>
</reference>
<sequence>MSSQYLARFLRQLLRFLTSISTHRPTSLLLAFLAFLRRQLFRRNTNTGSLASHHCQVQYIHPSTTQDESEKAICAMSAPSRKSPEPQHGGRSPVDAPYDMSSSGHLIPYSPTPSRRYTQEHISYISGSQNPLHEEPNPIDPESMHPMLHSMVQSIGPRPSILAYEGDHKQSSDHPNLGIRIPSPLQSTPAFPPSLPGPYSDSPIYHTPSALGVHELHGGAGLEPPRSKSPQSIMSTSQASLSYRSVRSDNSALSIGRASYRQHHGLPPRGRTPTPSIGQDRSVLVTGSSVTLGRAAPDSSSATPGRLVALPNVDDPNQPGEPTVDYHRSRFVPMSTHGVLRYHRHKQRNVIRRPTEPNHTIGAMLYEFPETQYVSCRYLCQTSDFRSQGSRSRGMVGSSASRGSSILHARGVCELS</sequence>
<organism evidence="2 3">
    <name type="scientific">Paxillus rubicundulus Ve08.2h10</name>
    <dbReference type="NCBI Taxonomy" id="930991"/>
    <lineage>
        <taxon>Eukaryota</taxon>
        <taxon>Fungi</taxon>
        <taxon>Dikarya</taxon>
        <taxon>Basidiomycota</taxon>
        <taxon>Agaricomycotina</taxon>
        <taxon>Agaricomycetes</taxon>
        <taxon>Agaricomycetidae</taxon>
        <taxon>Boletales</taxon>
        <taxon>Paxilineae</taxon>
        <taxon>Paxillaceae</taxon>
        <taxon>Paxillus</taxon>
    </lineage>
</organism>
<dbReference type="Proteomes" id="UP000054538">
    <property type="component" value="Unassembled WGS sequence"/>
</dbReference>
<proteinExistence type="predicted"/>
<gene>
    <name evidence="2" type="ORF">PAXRUDRAFT_166615</name>
</gene>